<dbReference type="SUPFAM" id="SSF53901">
    <property type="entry name" value="Thiolase-like"/>
    <property type="match status" value="1"/>
</dbReference>
<dbReference type="Proteomes" id="UP001597045">
    <property type="component" value="Unassembled WGS sequence"/>
</dbReference>
<sequence length="406" mass="42196">MPRSLYAGVPSSHVDWESGAVSLLSEARVWPEVGRARRAGVSSFGISGTNAHVILEQAPTMETATETDSAGALPAPLVLTARSGPALHAWARQLTTLLSDEPTADPTVVARSLVSSRSTFDHRAVVLGSDVAELRVGLSAMAAGVPDARVVVGSVGRTVGGVGFVFPGQGSQRLGMGRELYGAFPVFADAFDEVCGHLDVPVRDVVWGSDAELLNQTRYAQTGLFAVEVALFRLLESWGVRPDHVAGHSVGEVVAAHVSGVLSLADACRLVSVRGRLMQELPVSGAMFAVDAAEDVVRPLVGGDVEIAAVNGPSAVVVSGAEPATKALAARLAELGHRTTRLKVSHAFHSALMRPIVDELALAGQSLVFGEPSVPGVSTVTGGRVAGDWGDAGYWARQVVEPVLFG</sequence>
<gene>
    <name evidence="4" type="ORF">ACFQ1S_23980</name>
</gene>
<dbReference type="InterPro" id="IPR050091">
    <property type="entry name" value="PKS_NRPS_Biosynth_Enz"/>
</dbReference>
<dbReference type="InterPro" id="IPR032821">
    <property type="entry name" value="PKS_assoc"/>
</dbReference>
<dbReference type="GO" id="GO:0016746">
    <property type="term" value="F:acyltransferase activity"/>
    <property type="evidence" value="ECO:0007669"/>
    <property type="project" value="UniProtKB-KW"/>
</dbReference>
<keyword evidence="2 4" id="KW-0012">Acyltransferase</keyword>
<dbReference type="InterPro" id="IPR014043">
    <property type="entry name" value="Acyl_transferase_dom"/>
</dbReference>
<evidence type="ECO:0000259" key="3">
    <source>
        <dbReference type="SMART" id="SM00827"/>
    </source>
</evidence>
<organism evidence="4 5">
    <name type="scientific">Kibdelosporangium lantanae</name>
    <dbReference type="NCBI Taxonomy" id="1497396"/>
    <lineage>
        <taxon>Bacteria</taxon>
        <taxon>Bacillati</taxon>
        <taxon>Actinomycetota</taxon>
        <taxon>Actinomycetes</taxon>
        <taxon>Pseudonocardiales</taxon>
        <taxon>Pseudonocardiaceae</taxon>
        <taxon>Kibdelosporangium</taxon>
    </lineage>
</organism>
<dbReference type="InterPro" id="IPR016039">
    <property type="entry name" value="Thiolase-like"/>
</dbReference>
<evidence type="ECO:0000256" key="1">
    <source>
        <dbReference type="ARBA" id="ARBA00022679"/>
    </source>
</evidence>
<keyword evidence="1" id="KW-0808">Transferase</keyword>
<evidence type="ECO:0000313" key="4">
    <source>
        <dbReference type="EMBL" id="MFD1048375.1"/>
    </source>
</evidence>
<reference evidence="5" key="1">
    <citation type="journal article" date="2019" name="Int. J. Syst. Evol. Microbiol.">
        <title>The Global Catalogue of Microorganisms (GCM) 10K type strain sequencing project: providing services to taxonomists for standard genome sequencing and annotation.</title>
        <authorList>
            <consortium name="The Broad Institute Genomics Platform"/>
            <consortium name="The Broad Institute Genome Sequencing Center for Infectious Disease"/>
            <person name="Wu L."/>
            <person name="Ma J."/>
        </authorList>
    </citation>
    <scope>NUCLEOTIDE SEQUENCE [LARGE SCALE GENOMIC DNA]</scope>
    <source>
        <strain evidence="5">JCM 31486</strain>
    </source>
</reference>
<dbReference type="InterPro" id="IPR016035">
    <property type="entry name" value="Acyl_Trfase/lysoPLipase"/>
</dbReference>
<comment type="caution">
    <text evidence="4">The sequence shown here is derived from an EMBL/GenBank/DDBJ whole genome shotgun (WGS) entry which is preliminary data.</text>
</comment>
<dbReference type="SMART" id="SM00827">
    <property type="entry name" value="PKS_AT"/>
    <property type="match status" value="1"/>
</dbReference>
<keyword evidence="5" id="KW-1185">Reference proteome</keyword>
<dbReference type="SUPFAM" id="SSF55048">
    <property type="entry name" value="Probable ACP-binding domain of malonyl-CoA ACP transacylase"/>
    <property type="match status" value="1"/>
</dbReference>
<dbReference type="EMBL" id="JBHTIS010001556">
    <property type="protein sequence ID" value="MFD1048375.1"/>
    <property type="molecule type" value="Genomic_DNA"/>
</dbReference>
<name>A0ABW3MC82_9PSEU</name>
<dbReference type="SUPFAM" id="SSF52151">
    <property type="entry name" value="FabD/lysophospholipase-like"/>
    <property type="match status" value="1"/>
</dbReference>
<dbReference type="Pfam" id="PF00698">
    <property type="entry name" value="Acyl_transf_1"/>
    <property type="match status" value="1"/>
</dbReference>
<feature type="non-terminal residue" evidence="4">
    <location>
        <position position="406"/>
    </location>
</feature>
<feature type="domain" description="Malonyl-CoA:ACP transacylase (MAT)" evidence="3">
    <location>
        <begin position="165"/>
        <end position="406"/>
    </location>
</feature>
<dbReference type="Gene3D" id="3.30.70.3290">
    <property type="match status" value="1"/>
</dbReference>
<dbReference type="PANTHER" id="PTHR43775">
    <property type="entry name" value="FATTY ACID SYNTHASE"/>
    <property type="match status" value="1"/>
</dbReference>
<proteinExistence type="predicted"/>
<dbReference type="InterPro" id="IPR016036">
    <property type="entry name" value="Malonyl_transacylase_ACP-bd"/>
</dbReference>
<dbReference type="InterPro" id="IPR001227">
    <property type="entry name" value="Ac_transferase_dom_sf"/>
</dbReference>
<dbReference type="Gene3D" id="3.40.47.10">
    <property type="match status" value="1"/>
</dbReference>
<dbReference type="Pfam" id="PF16197">
    <property type="entry name" value="KAsynt_C_assoc"/>
    <property type="match status" value="1"/>
</dbReference>
<accession>A0ABW3MC82</accession>
<protein>
    <submittedName>
        <fullName evidence="4">Acyltransferase domain-containing protein</fullName>
    </submittedName>
</protein>
<evidence type="ECO:0000256" key="2">
    <source>
        <dbReference type="ARBA" id="ARBA00023315"/>
    </source>
</evidence>
<dbReference type="Gene3D" id="3.40.366.10">
    <property type="entry name" value="Malonyl-Coenzyme A Acyl Carrier Protein, domain 2"/>
    <property type="match status" value="1"/>
</dbReference>
<evidence type="ECO:0000313" key="5">
    <source>
        <dbReference type="Proteomes" id="UP001597045"/>
    </source>
</evidence>
<dbReference type="PANTHER" id="PTHR43775:SF51">
    <property type="entry name" value="INACTIVE PHENOLPHTHIOCEROL SYNTHESIS POLYKETIDE SYNTHASE TYPE I PKS1-RELATED"/>
    <property type="match status" value="1"/>
</dbReference>